<accession>A0A1M2V2P1</accession>
<keyword evidence="3" id="KW-1185">Reference proteome</keyword>
<evidence type="ECO:0000313" key="3">
    <source>
        <dbReference type="Proteomes" id="UP000184267"/>
    </source>
</evidence>
<evidence type="ECO:0000313" key="2">
    <source>
        <dbReference type="EMBL" id="OJT01850.1"/>
    </source>
</evidence>
<protein>
    <submittedName>
        <fullName evidence="2">Uncharacterized protein</fullName>
    </submittedName>
</protein>
<feature type="compositionally biased region" description="Basic residues" evidence="1">
    <location>
        <begin position="155"/>
        <end position="164"/>
    </location>
</feature>
<evidence type="ECO:0000256" key="1">
    <source>
        <dbReference type="SAM" id="MobiDB-lite"/>
    </source>
</evidence>
<sequence>MHSDVDTVRLVEAALVNDAQGIDEWELEPLTPLSSPEPALAFRVSPSTLELPSLEPLPPALDPAVQSASSAASACSAAPFLASCRSDGTSGPDVTVSTRGILAHSIRDDADPLCPSTQPRASKKVALSQKIHASKGKRARRNRKRAEEKEEGLGRKARSSHTKRAMQVAVLKGNLEAGRLPIAHGAFVGRQLKREAQEFGTLEELLEDGYDYFEWDGRCVFLAPPRGWPLNDRWVHSTPHKILDKEGRVIVVLAGHPADPDWGSVASEAYDAMSQAAEQCTFSRKHADHRRGLFATLATGVSFGGGRTVRLIKQPSASSFCNVL</sequence>
<name>A0A1M2V2P1_TRAPU</name>
<reference evidence="2 3" key="1">
    <citation type="submission" date="2016-10" db="EMBL/GenBank/DDBJ databases">
        <title>Genome sequence of the basidiomycete white-rot fungus Trametes pubescens.</title>
        <authorList>
            <person name="Makela M.R."/>
            <person name="Granchi Z."/>
            <person name="Peng M."/>
            <person name="De Vries R.P."/>
            <person name="Grigoriev I."/>
            <person name="Riley R."/>
            <person name="Hilden K."/>
        </authorList>
    </citation>
    <scope>NUCLEOTIDE SEQUENCE [LARGE SCALE GENOMIC DNA]</scope>
    <source>
        <strain evidence="2 3">FBCC735</strain>
    </source>
</reference>
<dbReference type="EMBL" id="MNAD01001717">
    <property type="protein sequence ID" value="OJT01850.1"/>
    <property type="molecule type" value="Genomic_DNA"/>
</dbReference>
<dbReference type="OrthoDB" id="3031270at2759"/>
<organism evidence="2 3">
    <name type="scientific">Trametes pubescens</name>
    <name type="common">White-rot fungus</name>
    <dbReference type="NCBI Taxonomy" id="154538"/>
    <lineage>
        <taxon>Eukaryota</taxon>
        <taxon>Fungi</taxon>
        <taxon>Dikarya</taxon>
        <taxon>Basidiomycota</taxon>
        <taxon>Agaricomycotina</taxon>
        <taxon>Agaricomycetes</taxon>
        <taxon>Polyporales</taxon>
        <taxon>Polyporaceae</taxon>
        <taxon>Trametes</taxon>
    </lineage>
</organism>
<feature type="region of interest" description="Disordered" evidence="1">
    <location>
        <begin position="129"/>
        <end position="164"/>
    </location>
</feature>
<dbReference type="STRING" id="154538.A0A1M2V2P1"/>
<feature type="compositionally biased region" description="Basic and acidic residues" evidence="1">
    <location>
        <begin position="145"/>
        <end position="154"/>
    </location>
</feature>
<dbReference type="AlphaFoldDB" id="A0A1M2V2P1"/>
<feature type="compositionally biased region" description="Basic residues" evidence="1">
    <location>
        <begin position="132"/>
        <end position="144"/>
    </location>
</feature>
<dbReference type="Proteomes" id="UP000184267">
    <property type="component" value="Unassembled WGS sequence"/>
</dbReference>
<gene>
    <name evidence="2" type="ORF">TRAPUB_7682</name>
</gene>
<proteinExistence type="predicted"/>
<comment type="caution">
    <text evidence="2">The sequence shown here is derived from an EMBL/GenBank/DDBJ whole genome shotgun (WGS) entry which is preliminary data.</text>
</comment>